<dbReference type="InterPro" id="IPR006379">
    <property type="entry name" value="HAD-SF_hydro_IIB"/>
</dbReference>
<comment type="catalytic activity">
    <reaction evidence="10">
        <text>alpha-D-mannose 1-phosphate = D-mannose 6-phosphate</text>
        <dbReference type="Rhea" id="RHEA:11140"/>
        <dbReference type="ChEBI" id="CHEBI:58409"/>
        <dbReference type="ChEBI" id="CHEBI:58735"/>
        <dbReference type="EC" id="5.4.2.8"/>
    </reaction>
</comment>
<name>A0A1Y3AP90_EURMA</name>
<accession>A0A1Y3AP90</accession>
<keyword evidence="12" id="KW-1185">Reference proteome</keyword>
<comment type="cofactor">
    <cofactor evidence="9">
        <name>Mg(2+)</name>
        <dbReference type="ChEBI" id="CHEBI:18420"/>
    </cofactor>
</comment>
<evidence type="ECO:0000313" key="11">
    <source>
        <dbReference type="EMBL" id="OTF69423.1"/>
    </source>
</evidence>
<feature type="active site" description="Nucleophile" evidence="7">
    <location>
        <position position="14"/>
    </location>
</feature>
<dbReference type="InterPro" id="IPR023214">
    <property type="entry name" value="HAD_sf"/>
</dbReference>
<keyword evidence="10" id="KW-0963">Cytoplasm</keyword>
<organism evidence="11 12">
    <name type="scientific">Euroglyphus maynei</name>
    <name type="common">Mayne's house dust mite</name>
    <dbReference type="NCBI Taxonomy" id="6958"/>
    <lineage>
        <taxon>Eukaryota</taxon>
        <taxon>Metazoa</taxon>
        <taxon>Ecdysozoa</taxon>
        <taxon>Arthropoda</taxon>
        <taxon>Chelicerata</taxon>
        <taxon>Arachnida</taxon>
        <taxon>Acari</taxon>
        <taxon>Acariformes</taxon>
        <taxon>Sarcoptiformes</taxon>
        <taxon>Astigmata</taxon>
        <taxon>Psoroptidia</taxon>
        <taxon>Analgoidea</taxon>
        <taxon>Pyroglyphidae</taxon>
        <taxon>Pyroglyphinae</taxon>
        <taxon>Euroglyphus</taxon>
    </lineage>
</organism>
<dbReference type="EMBL" id="MUJZ01070603">
    <property type="protein sequence ID" value="OTF69423.1"/>
    <property type="molecule type" value="Genomic_DNA"/>
</dbReference>
<dbReference type="Pfam" id="PF03332">
    <property type="entry name" value="PMM"/>
    <property type="match status" value="1"/>
</dbReference>
<keyword evidence="9" id="KW-0460">Magnesium</keyword>
<feature type="binding site" evidence="9">
    <location>
        <position position="14"/>
    </location>
    <ligand>
        <name>Mg(2+)</name>
        <dbReference type="ChEBI" id="CHEBI:18420"/>
        <label>1</label>
    </ligand>
</feature>
<reference evidence="11 12" key="1">
    <citation type="submission" date="2017-03" db="EMBL/GenBank/DDBJ databases">
        <title>Genome Survey of Euroglyphus maynei.</title>
        <authorList>
            <person name="Arlian L.G."/>
            <person name="Morgan M.S."/>
            <person name="Rider S.D."/>
        </authorList>
    </citation>
    <scope>NUCLEOTIDE SEQUENCE [LARGE SCALE GENOMIC DNA]</scope>
    <source>
        <strain evidence="11">Arlian Lab</strain>
        <tissue evidence="11">Whole body</tissue>
    </source>
</reference>
<comment type="similarity">
    <text evidence="3 10">Belongs to the eukaryotic PMM family.</text>
</comment>
<keyword evidence="9" id="KW-0479">Metal-binding</keyword>
<evidence type="ECO:0000256" key="8">
    <source>
        <dbReference type="PIRSR" id="PIRSR605002-2"/>
    </source>
</evidence>
<comment type="subunit">
    <text evidence="4 10">Homodimer.</text>
</comment>
<dbReference type="GO" id="GO:0005829">
    <property type="term" value="C:cytosol"/>
    <property type="evidence" value="ECO:0007669"/>
    <property type="project" value="TreeGrafter"/>
</dbReference>
<keyword evidence="6 10" id="KW-0413">Isomerase</keyword>
<dbReference type="InterPro" id="IPR036412">
    <property type="entry name" value="HAD-like_sf"/>
</dbReference>
<dbReference type="GO" id="GO:0046872">
    <property type="term" value="F:metal ion binding"/>
    <property type="evidence" value="ECO:0007669"/>
    <property type="project" value="UniProtKB-KW"/>
</dbReference>
<dbReference type="Gene3D" id="3.40.50.1000">
    <property type="entry name" value="HAD superfamily/HAD-like"/>
    <property type="match status" value="1"/>
</dbReference>
<dbReference type="PANTHER" id="PTHR10466:SF0">
    <property type="entry name" value="PHOSPHOMANNOMUTASE"/>
    <property type="match status" value="1"/>
</dbReference>
<comment type="caution">
    <text evidence="11">The sequence shown here is derived from an EMBL/GenBank/DDBJ whole genome shotgun (WGS) entry which is preliminary data.</text>
</comment>
<dbReference type="GO" id="GO:0009298">
    <property type="term" value="P:GDP-mannose biosynthetic process"/>
    <property type="evidence" value="ECO:0007669"/>
    <property type="project" value="UniProtKB-UniPathway"/>
</dbReference>
<comment type="function">
    <text evidence="10">Involved in the synthesis of the GDP-mannose and dolichol-phosphate-mannose required for a number of critical mannosyl transfer reactions.</text>
</comment>
<dbReference type="AlphaFoldDB" id="A0A1Y3AP90"/>
<feature type="active site" description="Proton donor/acceptor" evidence="7">
    <location>
        <position position="16"/>
    </location>
</feature>
<feature type="binding site" evidence="8">
    <location>
        <position position="160"/>
    </location>
    <ligand>
        <name>alpha-D-mannose 1-phosphate</name>
        <dbReference type="ChEBI" id="CHEBI:58409"/>
    </ligand>
</feature>
<evidence type="ECO:0000256" key="4">
    <source>
        <dbReference type="ARBA" id="ARBA00011738"/>
    </source>
</evidence>
<evidence type="ECO:0000256" key="10">
    <source>
        <dbReference type="RuleBase" id="RU361118"/>
    </source>
</evidence>
<feature type="binding site" evidence="8">
    <location>
        <position position="153"/>
    </location>
    <ligand>
        <name>alpha-D-mannose 1-phosphate</name>
        <dbReference type="ChEBI" id="CHEBI:58409"/>
    </ligand>
</feature>
<evidence type="ECO:0000256" key="5">
    <source>
        <dbReference type="ARBA" id="ARBA00012730"/>
    </source>
</evidence>
<dbReference type="InterPro" id="IPR005002">
    <property type="entry name" value="PMM"/>
</dbReference>
<evidence type="ECO:0000256" key="9">
    <source>
        <dbReference type="PIRSR" id="PIRSR605002-3"/>
    </source>
</evidence>
<dbReference type="GO" id="GO:0006487">
    <property type="term" value="P:protein N-linked glycosylation"/>
    <property type="evidence" value="ECO:0007669"/>
    <property type="project" value="TreeGrafter"/>
</dbReference>
<sequence>MSSKEYPRTLVLFDVDGTLTRSRMSITAEMEEFLLKLKEKVDIGLVGGSDIAKIAEQMTTIDCGCDSFTVNPEEQITKLINKYDYIFAENGLLAYHHGQQIGKQSIIDELGEERIQRFINFALGYLSRLKIPVKRGTFIEFRNGLINVSPIGRSCSRDERNNFYQYDQQHGIRSKMIDDFRKEFDGTDIEMDYVIG</sequence>
<feature type="non-terminal residue" evidence="11">
    <location>
        <position position="196"/>
    </location>
</feature>
<feature type="binding site" evidence="9">
    <location>
        <position position="16"/>
    </location>
    <ligand>
        <name>Mg(2+)</name>
        <dbReference type="ChEBI" id="CHEBI:18420"/>
        <label>1</label>
    </ligand>
</feature>
<evidence type="ECO:0000256" key="7">
    <source>
        <dbReference type="PIRSR" id="PIRSR605002-1"/>
    </source>
</evidence>
<evidence type="ECO:0000256" key="1">
    <source>
        <dbReference type="ARBA" id="ARBA00004496"/>
    </source>
</evidence>
<dbReference type="NCBIfam" id="TIGR01484">
    <property type="entry name" value="HAD-SF-IIB"/>
    <property type="match status" value="1"/>
</dbReference>
<proteinExistence type="inferred from homology"/>
<evidence type="ECO:0000256" key="6">
    <source>
        <dbReference type="ARBA" id="ARBA00023235"/>
    </source>
</evidence>
<evidence type="ECO:0000256" key="3">
    <source>
        <dbReference type="ARBA" id="ARBA00009736"/>
    </source>
</evidence>
<dbReference type="EC" id="5.4.2.8" evidence="5 10"/>
<dbReference type="OrthoDB" id="10264771at2759"/>
<dbReference type="GO" id="GO:0006013">
    <property type="term" value="P:mannose metabolic process"/>
    <property type="evidence" value="ECO:0007669"/>
    <property type="project" value="TreeGrafter"/>
</dbReference>
<dbReference type="Proteomes" id="UP000194236">
    <property type="component" value="Unassembled WGS sequence"/>
</dbReference>
<comment type="subcellular location">
    <subcellularLocation>
        <location evidence="1 10">Cytoplasm</location>
    </subcellularLocation>
</comment>
<dbReference type="PANTHER" id="PTHR10466">
    <property type="entry name" value="PHOSPHOMANNOMUTASE"/>
    <property type="match status" value="1"/>
</dbReference>
<evidence type="ECO:0000256" key="2">
    <source>
        <dbReference type="ARBA" id="ARBA00004699"/>
    </source>
</evidence>
<feature type="binding site" evidence="8">
    <location>
        <position position="23"/>
    </location>
    <ligand>
        <name>alpha-D-mannose 1-phosphate</name>
        <dbReference type="ChEBI" id="CHEBI:58409"/>
    </ligand>
</feature>
<gene>
    <name evidence="11" type="ORF">BLA29_011549</name>
</gene>
<evidence type="ECO:0000313" key="12">
    <source>
        <dbReference type="Proteomes" id="UP000194236"/>
    </source>
</evidence>
<protein>
    <recommendedName>
        <fullName evidence="5 10">Phosphomannomutase</fullName>
        <ecNumber evidence="5 10">5.4.2.8</ecNumber>
    </recommendedName>
</protein>
<dbReference type="GO" id="GO:0004615">
    <property type="term" value="F:phosphomannomutase activity"/>
    <property type="evidence" value="ECO:0007669"/>
    <property type="project" value="UniProtKB-EC"/>
</dbReference>
<dbReference type="UniPathway" id="UPA00126">
    <property type="reaction ID" value="UER00424"/>
</dbReference>
<feature type="binding site" evidence="8">
    <location>
        <position position="142"/>
    </location>
    <ligand>
        <name>alpha-D-mannose 1-phosphate</name>
        <dbReference type="ChEBI" id="CHEBI:58409"/>
    </ligand>
</feature>
<comment type="pathway">
    <text evidence="2 10">Nucleotide-sugar biosynthesis; GDP-alpha-D-mannose biosynthesis; alpha-D-mannose 1-phosphate from D-fructose 6-phosphate: step 2/2.</text>
</comment>
<dbReference type="SUPFAM" id="SSF56784">
    <property type="entry name" value="HAD-like"/>
    <property type="match status" value="1"/>
</dbReference>